<dbReference type="SMART" id="SM00936">
    <property type="entry name" value="PBP5_C"/>
    <property type="match status" value="1"/>
</dbReference>
<dbReference type="GO" id="GO:0006508">
    <property type="term" value="P:proteolysis"/>
    <property type="evidence" value="ECO:0007669"/>
    <property type="project" value="UniProtKB-KW"/>
</dbReference>
<comment type="catalytic activity">
    <reaction evidence="12">
        <text>Preferential cleavage: (Ac)2-L-Lys-D-Ala-|-D-Ala. Also transpeptidation of peptidyl-alanyl moieties that are N-acyl substituents of D-alanine.</text>
        <dbReference type="EC" id="3.4.16.4"/>
    </reaction>
</comment>
<dbReference type="InterPro" id="IPR037167">
    <property type="entry name" value="Peptidase_S11_C_sf"/>
</dbReference>
<evidence type="ECO:0000256" key="2">
    <source>
        <dbReference type="ARBA" id="ARBA00004752"/>
    </source>
</evidence>
<keyword evidence="6" id="KW-0645">Protease</keyword>
<evidence type="ECO:0000256" key="6">
    <source>
        <dbReference type="ARBA" id="ARBA00022670"/>
    </source>
</evidence>
<feature type="chain" id="PRO_5018701321" description="serine-type D-Ala-D-Ala carboxypeptidase" evidence="16">
    <location>
        <begin position="32"/>
        <end position="445"/>
    </location>
</feature>
<evidence type="ECO:0000256" key="13">
    <source>
        <dbReference type="PIRSR" id="PIRSR618044-1"/>
    </source>
</evidence>
<dbReference type="SUPFAM" id="SSF69189">
    <property type="entry name" value="Penicillin-binding protein associated domain"/>
    <property type="match status" value="1"/>
</dbReference>
<keyword evidence="10" id="KW-0573">Peptidoglycan synthesis</keyword>
<comment type="function">
    <text evidence="1">Removes C-terminal D-alanyl residues from sugar-peptide cell wall precursors.</text>
</comment>
<feature type="domain" description="Peptidase S11 D-Ala-D-Ala carboxypeptidase A C-terminal" evidence="17">
    <location>
        <begin position="308"/>
        <end position="415"/>
    </location>
</feature>
<dbReference type="Pfam" id="PF07943">
    <property type="entry name" value="PBP5_C"/>
    <property type="match status" value="1"/>
</dbReference>
<dbReference type="GO" id="GO:0071555">
    <property type="term" value="P:cell wall organization"/>
    <property type="evidence" value="ECO:0007669"/>
    <property type="project" value="UniProtKB-KW"/>
</dbReference>
<dbReference type="KEGG" id="jeh:EJN90_06705"/>
<dbReference type="GO" id="GO:0008360">
    <property type="term" value="P:regulation of cell shape"/>
    <property type="evidence" value="ECO:0007669"/>
    <property type="project" value="UniProtKB-KW"/>
</dbReference>
<keyword evidence="11" id="KW-0961">Cell wall biogenesis/degradation</keyword>
<dbReference type="SUPFAM" id="SSF56601">
    <property type="entry name" value="beta-lactamase/transpeptidase-like"/>
    <property type="match status" value="1"/>
</dbReference>
<evidence type="ECO:0000256" key="4">
    <source>
        <dbReference type="ARBA" id="ARBA00012448"/>
    </source>
</evidence>
<keyword evidence="9" id="KW-0133">Cell shape</keyword>
<keyword evidence="5 18" id="KW-0121">Carboxypeptidase</keyword>
<dbReference type="EC" id="3.4.16.4" evidence="4"/>
<evidence type="ECO:0000259" key="17">
    <source>
        <dbReference type="SMART" id="SM00936"/>
    </source>
</evidence>
<evidence type="ECO:0000256" key="3">
    <source>
        <dbReference type="ARBA" id="ARBA00007164"/>
    </source>
</evidence>
<dbReference type="UniPathway" id="UPA00219"/>
<dbReference type="InterPro" id="IPR012338">
    <property type="entry name" value="Beta-lactam/transpept-like"/>
</dbReference>
<comment type="similarity">
    <text evidence="3 15">Belongs to the peptidase S11 family.</text>
</comment>
<dbReference type="RefSeq" id="WP_126109695.1">
    <property type="nucleotide sequence ID" value="NZ_CP034465.1"/>
</dbReference>
<evidence type="ECO:0000256" key="7">
    <source>
        <dbReference type="ARBA" id="ARBA00022729"/>
    </source>
</evidence>
<organism evidence="18 19">
    <name type="scientific">Jeotgalibaca ciconiae</name>
    <dbReference type="NCBI Taxonomy" id="2496265"/>
    <lineage>
        <taxon>Bacteria</taxon>
        <taxon>Bacillati</taxon>
        <taxon>Bacillota</taxon>
        <taxon>Bacilli</taxon>
        <taxon>Lactobacillales</taxon>
        <taxon>Carnobacteriaceae</taxon>
        <taxon>Jeotgalibaca</taxon>
    </lineage>
</organism>
<evidence type="ECO:0000256" key="15">
    <source>
        <dbReference type="RuleBase" id="RU004016"/>
    </source>
</evidence>
<dbReference type="GO" id="GO:0009002">
    <property type="term" value="F:serine-type D-Ala-D-Ala carboxypeptidase activity"/>
    <property type="evidence" value="ECO:0007669"/>
    <property type="project" value="UniProtKB-EC"/>
</dbReference>
<feature type="binding site" evidence="14">
    <location>
        <position position="258"/>
    </location>
    <ligand>
        <name>substrate</name>
    </ligand>
</feature>
<protein>
    <recommendedName>
        <fullName evidence="4">serine-type D-Ala-D-Ala carboxypeptidase</fullName>
        <ecNumber evidence="4">3.4.16.4</ecNumber>
    </recommendedName>
</protein>
<keyword evidence="7 16" id="KW-0732">Signal</keyword>
<sequence>MKTNKLKKWTIGALSTGLLASSVFFAPKASAAVEPITVDAKAAFVIDNETNKILLEQNGDESLGIASMTKMLSVYVILEAIEAGEISWDTTVPISDYALNISQDYELSNVPLRLDFTYTVRDLYEAMLIYSANGASIAMAELVAGSESAFVDMMKAKLDEWGVTDYSIYNSTGLPNYYAEQYGQLYPEAPADTENHMTARGVATLADHLLDDYPEVLETTSIVEKTFMEGSDDEINMLTYNHMLPEMIHYRPNVDGLKTGTTDDSGASFTGTAVENEMRIITVVIGAADNTTRFSETSRLMDYAFDNFDKVQIVETGTPVETEEPIEVAKGKEEEVGLVYNSDLTVVTPKTEDRKIETELTLNQDLLNEDGVVEAPIEEGTVVGKVAISIEGDDLGYLGNKQYEANVAVERTIEKANIFALAWRWVASTTARGWNSVTDFVTGFF</sequence>
<dbReference type="Gene3D" id="3.40.710.10">
    <property type="entry name" value="DD-peptidase/beta-lactamase superfamily"/>
    <property type="match status" value="1"/>
</dbReference>
<keyword evidence="19" id="KW-1185">Reference proteome</keyword>
<name>A0A3Q9BKB1_9LACT</name>
<dbReference type="InterPro" id="IPR001967">
    <property type="entry name" value="Peptidase_S11_N"/>
</dbReference>
<dbReference type="PANTHER" id="PTHR21581">
    <property type="entry name" value="D-ALANYL-D-ALANINE CARBOXYPEPTIDASE"/>
    <property type="match status" value="1"/>
</dbReference>
<evidence type="ECO:0000256" key="5">
    <source>
        <dbReference type="ARBA" id="ARBA00022645"/>
    </source>
</evidence>
<evidence type="ECO:0000256" key="8">
    <source>
        <dbReference type="ARBA" id="ARBA00022801"/>
    </source>
</evidence>
<dbReference type="Proteomes" id="UP000273326">
    <property type="component" value="Chromosome"/>
</dbReference>
<evidence type="ECO:0000313" key="19">
    <source>
        <dbReference type="Proteomes" id="UP000273326"/>
    </source>
</evidence>
<keyword evidence="8" id="KW-0378">Hydrolase</keyword>
<accession>A0A3Q9BKB1</accession>
<evidence type="ECO:0000256" key="16">
    <source>
        <dbReference type="SAM" id="SignalP"/>
    </source>
</evidence>
<dbReference type="OrthoDB" id="9791132at2"/>
<evidence type="ECO:0000256" key="14">
    <source>
        <dbReference type="PIRSR" id="PIRSR618044-2"/>
    </source>
</evidence>
<evidence type="ECO:0000256" key="1">
    <source>
        <dbReference type="ARBA" id="ARBA00003217"/>
    </source>
</evidence>
<evidence type="ECO:0000256" key="10">
    <source>
        <dbReference type="ARBA" id="ARBA00022984"/>
    </source>
</evidence>
<dbReference type="InterPro" id="IPR012907">
    <property type="entry name" value="Peptidase_S11_C"/>
</dbReference>
<reference evidence="19" key="1">
    <citation type="submission" date="2018-12" db="EMBL/GenBank/DDBJ databases">
        <title>Complete genome sequencing of Jeotgalibaca sp. H21T32.</title>
        <authorList>
            <person name="Bae J.-W."/>
            <person name="Lee S.-Y."/>
        </authorList>
    </citation>
    <scope>NUCLEOTIDE SEQUENCE [LARGE SCALE GENOMIC DNA]</scope>
    <source>
        <strain evidence="19">H21T32</strain>
    </source>
</reference>
<feature type="signal peptide" evidence="16">
    <location>
        <begin position="1"/>
        <end position="31"/>
    </location>
</feature>
<feature type="active site" description="Proton acceptor" evidence="13">
    <location>
        <position position="70"/>
    </location>
</feature>
<dbReference type="EMBL" id="CP034465">
    <property type="protein sequence ID" value="AZP04359.1"/>
    <property type="molecule type" value="Genomic_DNA"/>
</dbReference>
<dbReference type="InterPro" id="IPR018044">
    <property type="entry name" value="Peptidase_S11"/>
</dbReference>
<feature type="active site" description="Proton acceptor" evidence="13">
    <location>
        <position position="67"/>
    </location>
</feature>
<dbReference type="AlphaFoldDB" id="A0A3Q9BKB1"/>
<gene>
    <name evidence="18" type="ORF">EJN90_06705</name>
</gene>
<dbReference type="PRINTS" id="PR00725">
    <property type="entry name" value="DADACBPTASE1"/>
</dbReference>
<dbReference type="Gene3D" id="2.60.410.10">
    <property type="entry name" value="D-Ala-D-Ala carboxypeptidase, C-terminal domain"/>
    <property type="match status" value="1"/>
</dbReference>
<dbReference type="InterPro" id="IPR015956">
    <property type="entry name" value="Peniciliin-bd_prot_C_sf"/>
</dbReference>
<dbReference type="PANTHER" id="PTHR21581:SF11">
    <property type="entry name" value="D-ALANYL-D-ALANINE CARBOXYPEPTIDASE DACA"/>
    <property type="match status" value="1"/>
</dbReference>
<evidence type="ECO:0000256" key="9">
    <source>
        <dbReference type="ARBA" id="ARBA00022960"/>
    </source>
</evidence>
<evidence type="ECO:0000256" key="11">
    <source>
        <dbReference type="ARBA" id="ARBA00023316"/>
    </source>
</evidence>
<comment type="pathway">
    <text evidence="2">Cell wall biogenesis; peptidoglycan biosynthesis.</text>
</comment>
<evidence type="ECO:0000313" key="18">
    <source>
        <dbReference type="EMBL" id="AZP04359.1"/>
    </source>
</evidence>
<dbReference type="GO" id="GO:0009252">
    <property type="term" value="P:peptidoglycan biosynthetic process"/>
    <property type="evidence" value="ECO:0007669"/>
    <property type="project" value="UniProtKB-UniPathway"/>
</dbReference>
<dbReference type="Pfam" id="PF00768">
    <property type="entry name" value="Peptidase_S11"/>
    <property type="match status" value="1"/>
</dbReference>
<proteinExistence type="inferred from homology"/>
<evidence type="ECO:0000256" key="12">
    <source>
        <dbReference type="ARBA" id="ARBA00034000"/>
    </source>
</evidence>
<feature type="active site" evidence="13">
    <location>
        <position position="131"/>
    </location>
</feature>